<evidence type="ECO:0000313" key="3">
    <source>
        <dbReference type="Proteomes" id="UP000294564"/>
    </source>
</evidence>
<name>A0A4R2NNR3_9FLAO</name>
<sequence length="238" mass="27499">MLFIQLLLVHILGDFVLQPTSWVKNKMKYKIKSNKLYAHIGVHAIFLIFIALLNPKFWIALPVVIVSHYLIDISKLYLQNKIKSTILFFGDQLLHLFFLGLATYITKPFEIDFSKIFTEKVVLLITAILFIVFVAPILIQLIVKQWEPEKDKLDHKQSLKEAGKYIGILERLFVFMFIIFDKWEGVGFLLAAKSIFRFGDLTTAKDRKLTEYILIGTLISFGLAILAGLIYKNVIQLF</sequence>
<comment type="caution">
    <text evidence="2">The sequence shown here is derived from an EMBL/GenBank/DDBJ whole genome shotgun (WGS) entry which is preliminary data.</text>
</comment>
<feature type="transmembrane region" description="Helical" evidence="1">
    <location>
        <begin position="121"/>
        <end position="142"/>
    </location>
</feature>
<reference evidence="2 3" key="1">
    <citation type="submission" date="2019-03" db="EMBL/GenBank/DDBJ databases">
        <title>Genomic Encyclopedia of Type Strains, Phase IV (KMG-IV): sequencing the most valuable type-strain genomes for metagenomic binning, comparative biology and taxonomic classification.</title>
        <authorList>
            <person name="Goeker M."/>
        </authorList>
    </citation>
    <scope>NUCLEOTIDE SEQUENCE [LARGE SCALE GENOMIC DNA]</scope>
    <source>
        <strain evidence="2 3">DSM 14836</strain>
    </source>
</reference>
<feature type="transmembrane region" description="Helical" evidence="1">
    <location>
        <begin position="85"/>
        <end position="106"/>
    </location>
</feature>
<evidence type="ECO:0000256" key="1">
    <source>
        <dbReference type="SAM" id="Phobius"/>
    </source>
</evidence>
<keyword evidence="1" id="KW-1133">Transmembrane helix</keyword>
<proteinExistence type="predicted"/>
<feature type="transmembrane region" description="Helical" evidence="1">
    <location>
        <begin position="212"/>
        <end position="231"/>
    </location>
</feature>
<keyword evidence="3" id="KW-1185">Reference proteome</keyword>
<gene>
    <name evidence="2" type="ORF">EV195_10975</name>
</gene>
<protein>
    <submittedName>
        <fullName evidence="2">Uncharacterized protein DUF3307</fullName>
    </submittedName>
</protein>
<dbReference type="AlphaFoldDB" id="A0A4R2NNR3"/>
<evidence type="ECO:0000313" key="2">
    <source>
        <dbReference type="EMBL" id="TCP23350.1"/>
    </source>
</evidence>
<keyword evidence="1" id="KW-0812">Transmembrane</keyword>
<accession>A0A4R2NNR3</accession>
<organism evidence="2 3">
    <name type="scientific">Tenacibaculum skagerrakense</name>
    <dbReference type="NCBI Taxonomy" id="186571"/>
    <lineage>
        <taxon>Bacteria</taxon>
        <taxon>Pseudomonadati</taxon>
        <taxon>Bacteroidota</taxon>
        <taxon>Flavobacteriia</taxon>
        <taxon>Flavobacteriales</taxon>
        <taxon>Flavobacteriaceae</taxon>
        <taxon>Tenacibaculum</taxon>
    </lineage>
</organism>
<dbReference type="Proteomes" id="UP000294564">
    <property type="component" value="Unassembled WGS sequence"/>
</dbReference>
<feature type="transmembrane region" description="Helical" evidence="1">
    <location>
        <begin position="36"/>
        <end position="53"/>
    </location>
</feature>
<dbReference type="InterPro" id="IPR021737">
    <property type="entry name" value="Phage_phiKZ_Orf197"/>
</dbReference>
<dbReference type="EMBL" id="SLXM01000009">
    <property type="protein sequence ID" value="TCP23350.1"/>
    <property type="molecule type" value="Genomic_DNA"/>
</dbReference>
<dbReference type="RefSeq" id="WP_243693131.1">
    <property type="nucleotide sequence ID" value="NZ_SLXM01000009.1"/>
</dbReference>
<feature type="transmembrane region" description="Helical" evidence="1">
    <location>
        <begin position="59"/>
        <end position="78"/>
    </location>
</feature>
<dbReference type="Pfam" id="PF11750">
    <property type="entry name" value="DUF3307"/>
    <property type="match status" value="1"/>
</dbReference>
<keyword evidence="1" id="KW-0472">Membrane</keyword>